<evidence type="ECO:0000313" key="2">
    <source>
        <dbReference type="EMBL" id="GIJ74252.1"/>
    </source>
</evidence>
<dbReference type="Gene3D" id="1.25.10.10">
    <property type="entry name" value="Leucine-rich Repeat Variant"/>
    <property type="match status" value="1"/>
</dbReference>
<feature type="compositionally biased region" description="Basic and acidic residues" evidence="1">
    <location>
        <begin position="369"/>
        <end position="384"/>
    </location>
</feature>
<dbReference type="EMBL" id="BOPH01000132">
    <property type="protein sequence ID" value="GIJ74252.1"/>
    <property type="molecule type" value="Genomic_DNA"/>
</dbReference>
<name>A0A8J4A1U4_9ACTN</name>
<gene>
    <name evidence="2" type="ORF">Voc01_091690</name>
</gene>
<proteinExistence type="predicted"/>
<evidence type="ECO:0000256" key="1">
    <source>
        <dbReference type="SAM" id="MobiDB-lite"/>
    </source>
</evidence>
<dbReference type="SUPFAM" id="SSF48371">
    <property type="entry name" value="ARM repeat"/>
    <property type="match status" value="1"/>
</dbReference>
<dbReference type="InterPro" id="IPR011989">
    <property type="entry name" value="ARM-like"/>
</dbReference>
<dbReference type="Proteomes" id="UP000635606">
    <property type="component" value="Unassembled WGS sequence"/>
</dbReference>
<comment type="caution">
    <text evidence="2">The sequence shown here is derived from an EMBL/GenBank/DDBJ whole genome shotgun (WGS) entry which is preliminary data.</text>
</comment>
<dbReference type="InterPro" id="IPR016024">
    <property type="entry name" value="ARM-type_fold"/>
</dbReference>
<dbReference type="AlphaFoldDB" id="A0A8J4A1U4"/>
<sequence length="384" mass="40248">MRAVRMTAARRPVVLGAAAAAVFVVLALVAFCTNRGSDPTSGGGIGTAAPTPTGGQGAFQVALANDRLYLLDGTMSVTALRRVRVSDPFPVRLEVCGPAASCAASPEPAPSAVGTPGDTQQGRVKVGSHIGAELTSNAPDAVGIDPVGVRTQPVIDPADRASWEWHVTPTATGEFSLTLGVTTLRPDAATALLPTTYLRIPLVVEQTIGNRIRSVGRTAKDTVDWVLQVLAAMAGLGATTWLVTAWRRRRGTVPAHSADRRTETASTDPEVRRAAVTALAAELPDDATVGELLADRAHHDPAPAVREAAVRSLADRRPVGERTVTVLKRCAVEDPDPDVRRAAIRAVVAVDPSVDAWLASRAADDPDEDVRVAAGRELRQRATP</sequence>
<dbReference type="Pfam" id="PF13646">
    <property type="entry name" value="HEAT_2"/>
    <property type="match status" value="1"/>
</dbReference>
<feature type="region of interest" description="Disordered" evidence="1">
    <location>
        <begin position="363"/>
        <end position="384"/>
    </location>
</feature>
<protein>
    <recommendedName>
        <fullName evidence="4">HEAT repeat domain-containing protein</fullName>
    </recommendedName>
</protein>
<evidence type="ECO:0000313" key="3">
    <source>
        <dbReference type="Proteomes" id="UP000635606"/>
    </source>
</evidence>
<accession>A0A8J4A1U4</accession>
<organism evidence="2 3">
    <name type="scientific">Virgisporangium ochraceum</name>
    <dbReference type="NCBI Taxonomy" id="65505"/>
    <lineage>
        <taxon>Bacteria</taxon>
        <taxon>Bacillati</taxon>
        <taxon>Actinomycetota</taxon>
        <taxon>Actinomycetes</taxon>
        <taxon>Micromonosporales</taxon>
        <taxon>Micromonosporaceae</taxon>
        <taxon>Virgisporangium</taxon>
    </lineage>
</organism>
<dbReference type="RefSeq" id="WP_203934052.1">
    <property type="nucleotide sequence ID" value="NZ_BOPH01000132.1"/>
</dbReference>
<evidence type="ECO:0008006" key="4">
    <source>
        <dbReference type="Google" id="ProtNLM"/>
    </source>
</evidence>
<keyword evidence="3" id="KW-1185">Reference proteome</keyword>
<reference evidence="2" key="1">
    <citation type="submission" date="2021-01" db="EMBL/GenBank/DDBJ databases">
        <title>Whole genome shotgun sequence of Virgisporangium ochraceum NBRC 16418.</title>
        <authorList>
            <person name="Komaki H."/>
            <person name="Tamura T."/>
        </authorList>
    </citation>
    <scope>NUCLEOTIDE SEQUENCE</scope>
    <source>
        <strain evidence="2">NBRC 16418</strain>
    </source>
</reference>